<dbReference type="SMART" id="SM00305">
    <property type="entry name" value="HintC"/>
    <property type="match status" value="2"/>
</dbReference>
<evidence type="ECO:0000256" key="16">
    <source>
        <dbReference type="NCBIfam" id="TIGR00665"/>
    </source>
</evidence>
<comment type="function">
    <text evidence="14 17">The intein is an endonuclease.</text>
</comment>
<dbReference type="InterPro" id="IPR027417">
    <property type="entry name" value="P-loop_NTPase"/>
</dbReference>
<evidence type="ECO:0000256" key="14">
    <source>
        <dbReference type="ARBA" id="ARBA00044940"/>
    </source>
</evidence>
<dbReference type="GO" id="GO:1990077">
    <property type="term" value="C:primosome complex"/>
    <property type="evidence" value="ECO:0007669"/>
    <property type="project" value="UniProtKB-UniRule"/>
</dbReference>
<dbReference type="InterPro" id="IPR004042">
    <property type="entry name" value="Intein_endonuc_central"/>
</dbReference>
<evidence type="ECO:0000256" key="10">
    <source>
        <dbReference type="ARBA" id="ARBA00022840"/>
    </source>
</evidence>
<comment type="subunit">
    <text evidence="2">Homohexamer.</text>
</comment>
<protein>
    <recommendedName>
        <fullName evidence="16 17">Replicative DNA helicase</fullName>
        <ecNumber evidence="16 17">5.6.2.3</ecNumber>
    </recommendedName>
</protein>
<dbReference type="CDD" id="cd00081">
    <property type="entry name" value="Hint"/>
    <property type="match status" value="4"/>
</dbReference>
<dbReference type="InterPro" id="IPR030934">
    <property type="entry name" value="Intein_C"/>
</dbReference>
<evidence type="ECO:0000256" key="5">
    <source>
        <dbReference type="ARBA" id="ARBA00022737"/>
    </source>
</evidence>
<feature type="domain" description="SF4 helicase" evidence="19">
    <location>
        <begin position="594"/>
        <end position="760"/>
    </location>
</feature>
<evidence type="ECO:0000259" key="19">
    <source>
        <dbReference type="PROSITE" id="PS51199"/>
    </source>
</evidence>
<dbReference type="STRING" id="671072.PL9214290729"/>
<keyword evidence="3 17" id="KW-0639">Primosome</keyword>
<dbReference type="NCBIfam" id="TIGR01443">
    <property type="entry name" value="intein_Cterm"/>
    <property type="match status" value="2"/>
</dbReference>
<dbReference type="Pfam" id="PF03796">
    <property type="entry name" value="DnaB_C"/>
    <property type="match status" value="3"/>
</dbReference>
<dbReference type="InterPro" id="IPR016136">
    <property type="entry name" value="DNA_helicase_N/primase_C"/>
</dbReference>
<dbReference type="GO" id="GO:0005524">
    <property type="term" value="F:ATP binding"/>
    <property type="evidence" value="ECO:0007669"/>
    <property type="project" value="UniProtKB-UniRule"/>
</dbReference>
<dbReference type="Gene3D" id="3.10.28.10">
    <property type="entry name" value="Homing endonucleases"/>
    <property type="match status" value="2"/>
</dbReference>
<evidence type="ECO:0000256" key="8">
    <source>
        <dbReference type="ARBA" id="ARBA00022806"/>
    </source>
</evidence>
<keyword evidence="6 17" id="KW-0547">Nucleotide-binding</keyword>
<evidence type="ECO:0000259" key="18">
    <source>
        <dbReference type="PROSITE" id="PS50819"/>
    </source>
</evidence>
<gene>
    <name evidence="20" type="ORF">PL9214290729</name>
</gene>
<dbReference type="Gene3D" id="2.170.16.10">
    <property type="entry name" value="Hedgehog/Intein (Hint) domain"/>
    <property type="match status" value="4"/>
</dbReference>
<evidence type="ECO:0000256" key="12">
    <source>
        <dbReference type="ARBA" id="ARBA00023125"/>
    </source>
</evidence>
<dbReference type="PRINTS" id="PR00379">
    <property type="entry name" value="INTEIN"/>
</dbReference>
<proteinExistence type="inferred from homology"/>
<dbReference type="NCBIfam" id="NF005852">
    <property type="entry name" value="PRK07773.1"/>
    <property type="match status" value="1"/>
</dbReference>
<keyword evidence="13" id="KW-0413">Isomerase</keyword>
<evidence type="ECO:0000256" key="7">
    <source>
        <dbReference type="ARBA" id="ARBA00022801"/>
    </source>
</evidence>
<dbReference type="OrthoDB" id="9773982at2"/>
<name>A0A1J1LGK6_9CYAN</name>
<dbReference type="SUPFAM" id="SSF51294">
    <property type="entry name" value="Hedgehog/intein (Hint) domain"/>
    <property type="match status" value="2"/>
</dbReference>
<evidence type="ECO:0000313" key="21">
    <source>
        <dbReference type="Proteomes" id="UP000184315"/>
    </source>
</evidence>
<dbReference type="Pfam" id="PF14890">
    <property type="entry name" value="Intein_splicing"/>
    <property type="match status" value="1"/>
</dbReference>
<evidence type="ECO:0000256" key="2">
    <source>
        <dbReference type="ARBA" id="ARBA00011643"/>
    </source>
</evidence>
<feature type="domain" description="DOD-type homing endonuclease" evidence="18">
    <location>
        <begin position="874"/>
        <end position="1023"/>
    </location>
</feature>
<dbReference type="GO" id="GO:0004519">
    <property type="term" value="F:endonuclease activity"/>
    <property type="evidence" value="ECO:0007669"/>
    <property type="project" value="InterPro"/>
</dbReference>
<dbReference type="InterPro" id="IPR036844">
    <property type="entry name" value="Hint_dom_sf"/>
</dbReference>
<keyword evidence="10 17" id="KW-0067">ATP-binding</keyword>
<dbReference type="PROSITE" id="PS50818">
    <property type="entry name" value="INTEIN_C_TER"/>
    <property type="match status" value="2"/>
</dbReference>
<organism evidence="20 21">
    <name type="scientific">Planktothrix tepida PCC 9214</name>
    <dbReference type="NCBI Taxonomy" id="671072"/>
    <lineage>
        <taxon>Bacteria</taxon>
        <taxon>Bacillati</taxon>
        <taxon>Cyanobacteriota</taxon>
        <taxon>Cyanophyceae</taxon>
        <taxon>Oscillatoriophycideae</taxon>
        <taxon>Oscillatoriales</taxon>
        <taxon>Microcoleaceae</taxon>
        <taxon>Planktothrix</taxon>
    </lineage>
</organism>
<dbReference type="PANTHER" id="PTHR30153">
    <property type="entry name" value="REPLICATIVE DNA HELICASE DNAB"/>
    <property type="match status" value="1"/>
</dbReference>
<dbReference type="InterPro" id="IPR027434">
    <property type="entry name" value="Homing_endonucl"/>
</dbReference>
<dbReference type="Gene3D" id="3.40.50.300">
    <property type="entry name" value="P-loop containing nucleotide triphosphate hydrolases"/>
    <property type="match status" value="3"/>
</dbReference>
<evidence type="ECO:0000256" key="11">
    <source>
        <dbReference type="ARBA" id="ARBA00023000"/>
    </source>
</evidence>
<keyword evidence="9" id="KW-0068">Autocatalytic cleavage</keyword>
<dbReference type="InterPro" id="IPR006142">
    <property type="entry name" value="INTEIN"/>
</dbReference>
<dbReference type="InterPro" id="IPR004860">
    <property type="entry name" value="LAGLIDADG_dom"/>
</dbReference>
<dbReference type="EMBL" id="CZDF01000132">
    <property type="protein sequence ID" value="CUR31138.1"/>
    <property type="molecule type" value="Genomic_DNA"/>
</dbReference>
<keyword evidence="11" id="KW-0651">Protein splicing</keyword>
<dbReference type="SUPFAM" id="SSF55608">
    <property type="entry name" value="Homing endonucleases"/>
    <property type="match status" value="2"/>
</dbReference>
<dbReference type="PROSITE" id="PS51199">
    <property type="entry name" value="SF4_HELICASE"/>
    <property type="match status" value="3"/>
</dbReference>
<dbReference type="GO" id="GO:0016887">
    <property type="term" value="F:ATP hydrolysis activity"/>
    <property type="evidence" value="ECO:0007669"/>
    <property type="project" value="RHEA"/>
</dbReference>
<dbReference type="GO" id="GO:0003677">
    <property type="term" value="F:DNA binding"/>
    <property type="evidence" value="ECO:0007669"/>
    <property type="project" value="UniProtKB-UniRule"/>
</dbReference>
<dbReference type="Pfam" id="PF14528">
    <property type="entry name" value="LAGLIDADG_3"/>
    <property type="match status" value="2"/>
</dbReference>
<comment type="function">
    <text evidence="17">The main replicative DNA helicase, it participates in initiation and elongation during chromosome replication. Travels ahead of the DNA replisome, separating dsDNA into templates for DNA synthesis. A processive ATP-dependent 5'-3' DNA helicase it has DNA-dependent ATPase activity.</text>
</comment>
<dbReference type="GO" id="GO:0005829">
    <property type="term" value="C:cytosol"/>
    <property type="evidence" value="ECO:0007669"/>
    <property type="project" value="TreeGrafter"/>
</dbReference>
<comment type="similarity">
    <text evidence="1 17">Belongs to the helicase family. DnaB subfamily.</text>
</comment>
<dbReference type="GO" id="GO:0043139">
    <property type="term" value="F:5'-3' DNA helicase activity"/>
    <property type="evidence" value="ECO:0007669"/>
    <property type="project" value="UniProtKB-EC"/>
</dbReference>
<feature type="domain" description="DOD-type homing endonuclease" evidence="18">
    <location>
        <begin position="331"/>
        <end position="429"/>
    </location>
</feature>
<dbReference type="SUPFAM" id="SSF52540">
    <property type="entry name" value="P-loop containing nucleoside triphosphate hydrolases"/>
    <property type="match status" value="2"/>
</dbReference>
<dbReference type="PROSITE" id="PS50819">
    <property type="entry name" value="INTEIN_ENDONUCLEASE"/>
    <property type="match status" value="2"/>
</dbReference>
<dbReference type="InterPro" id="IPR006141">
    <property type="entry name" value="Intein_N"/>
</dbReference>
<keyword evidence="21" id="KW-1185">Reference proteome</keyword>
<dbReference type="EC" id="5.6.2.3" evidence="16 17"/>
<dbReference type="GO" id="GO:0016539">
    <property type="term" value="P:intein-mediated protein splicing"/>
    <property type="evidence" value="ECO:0007669"/>
    <property type="project" value="InterPro"/>
</dbReference>
<dbReference type="Gene3D" id="1.10.860.10">
    <property type="entry name" value="DNAb Helicase, Chain A"/>
    <property type="match status" value="1"/>
</dbReference>
<evidence type="ECO:0000256" key="1">
    <source>
        <dbReference type="ARBA" id="ARBA00008428"/>
    </source>
</evidence>
<feature type="domain" description="SF4 helicase" evidence="19">
    <location>
        <begin position="182"/>
        <end position="219"/>
    </location>
</feature>
<accession>A0A1J1LGK6</accession>
<evidence type="ECO:0000256" key="6">
    <source>
        <dbReference type="ARBA" id="ARBA00022741"/>
    </source>
</evidence>
<dbReference type="InterPro" id="IPR003586">
    <property type="entry name" value="Hint_dom_C"/>
</dbReference>
<dbReference type="PROSITE" id="PS50817">
    <property type="entry name" value="INTEIN_N_TER"/>
    <property type="match status" value="2"/>
</dbReference>
<dbReference type="InterPro" id="IPR007693">
    <property type="entry name" value="DNA_helicase_DnaB-like_N"/>
</dbReference>
<evidence type="ECO:0000313" key="20">
    <source>
        <dbReference type="EMBL" id="CUR31138.1"/>
    </source>
</evidence>
<evidence type="ECO:0000256" key="4">
    <source>
        <dbReference type="ARBA" id="ARBA00022705"/>
    </source>
</evidence>
<keyword evidence="12 17" id="KW-0238">DNA-binding</keyword>
<keyword evidence="5" id="KW-0677">Repeat</keyword>
<evidence type="ECO:0000256" key="15">
    <source>
        <dbReference type="ARBA" id="ARBA00048954"/>
    </source>
</evidence>
<keyword evidence="7 17" id="KW-0378">Hydrolase</keyword>
<sequence length="1252" mass="140524">MNEPQFSNISDRIPPQNIEAEEAILGGILLDPEAISRVAELLQPESFALKSHQIIYRATLTLHFQGKPTDLMTVTTWLADQKLLEQVGGQLKLTQLVDRTVSAVNIDQYGLLVLDKKIRRSLITGGHNIIELAYDTSQDLETVLDKAEQQIFNISQVRPQQDLVSIGETLIDTFQEIEDRNEGISLPGIPCGFYDLDAMTGGFQRSDLIIIAGRPSMGKCLSFDSKIVLSDGSVVTIQEIYNRQKAQILTLKSDWKLKITEPSDFIDDGIKPVFRVTTKLGRFVESTLTHPFLMIQGWRPLAELKPGDKIAVPRQFNIWGSEKLPEYQVKILGYLLGNGGLKNKHIVLNHNNYQWLEQFGLSAQEPHQKTIPKIIFRLERSQIALFLNRLFATDGWATLLASGQCQLGYASVSEELARQVQHLLLRFGIIATLKKRSIKYKETRRTAWKLDITDALSIKTFISEIGIFSQEETLLKIQQALMNKRYQTNRDLIPVEIWQEIATVKGDESWPSLAKRAGISGYSNIHVGKQQLSRERLWTLATVLEDLPLQQLATSDIYWDEIVSIEFVGDKQVYDLTIPETHNFVANDICVHNTSFAVGLGHNIAKGHKLPIAIFSLEMSKGQLVQRLLSSEAKIESNRIRSGRISQSEWEPLTMAISSLAELPIFIDDTPNITVTEMRSKTRRLQAENGGALGLVLIDYLQLMEGGSDNRVQELSRITRSLKGLARELSVPVIALSQLSRSVESRTNKRPMLSDLRESGCLTGDSLITLADTGLQVPIKELVGQSGFSVWALNAKTMKLETAIVSHAFSTGIKPVFTLKTRLGRKIRATANHKFLTIQGWKRLDELSSKQQICLPRHLSISGKQTMTYSEVALLGHLIGDGCTLPRHAIQYTTREIDLAENVAFLAKELFGDAIAPRISPERGWYQVYLPATQGLTHSVRNPIAKWLDSLGVFGLRSYEKFVPQDLFSQPQELIACFLRHLWCTDGSIKLVAGKSPRPIAYYASSSEKLAFDVQTLLLRLGINAKLKMIPQPGKGRNQYHVTITGKPDLELFIQKIGAVGEYKSGSLQQISEHLENSIHNPNRDVIPKEVWKTYVLPAMQIIGMTTREIQSRLGQSYCGSTLYKANLSRERALKVANIVQSNELLTLANSDVYWDEIVAIIPDGEEEVFDLTVPGLHNFVANNIIVHNSIEQDADLVMMIYRDDYYNPDTPDRGITEIIIAKHRNGPTGTIKLLFDPQFTKFRNLANPRSS</sequence>
<dbReference type="RefSeq" id="WP_072718053.1">
    <property type="nucleotide sequence ID" value="NZ_LN889782.1"/>
</dbReference>
<dbReference type="InterPro" id="IPR036185">
    <property type="entry name" value="DNA_heli_DnaB-like_N_sf"/>
</dbReference>
<keyword evidence="4 17" id="KW-0235">DNA replication</keyword>
<evidence type="ECO:0000256" key="9">
    <source>
        <dbReference type="ARBA" id="ARBA00022813"/>
    </source>
</evidence>
<dbReference type="SMART" id="SM00306">
    <property type="entry name" value="HintN"/>
    <property type="match status" value="2"/>
</dbReference>
<feature type="domain" description="SF4 helicase" evidence="19">
    <location>
        <begin position="1190"/>
        <end position="1250"/>
    </location>
</feature>
<dbReference type="PANTHER" id="PTHR30153:SF2">
    <property type="entry name" value="REPLICATIVE DNA HELICASE"/>
    <property type="match status" value="1"/>
</dbReference>
<dbReference type="InterPro" id="IPR007694">
    <property type="entry name" value="DNA_helicase_DnaB-like_C"/>
</dbReference>
<evidence type="ECO:0000256" key="13">
    <source>
        <dbReference type="ARBA" id="ARBA00023235"/>
    </source>
</evidence>
<keyword evidence="8 17" id="KW-0347">Helicase</keyword>
<dbReference type="GO" id="GO:0006269">
    <property type="term" value="P:DNA replication, synthesis of primer"/>
    <property type="evidence" value="ECO:0007669"/>
    <property type="project" value="UniProtKB-UniRule"/>
</dbReference>
<dbReference type="InterPro" id="IPR007692">
    <property type="entry name" value="DNA_helicase_DnaB"/>
</dbReference>
<evidence type="ECO:0000256" key="17">
    <source>
        <dbReference type="RuleBase" id="RU362085"/>
    </source>
</evidence>
<comment type="catalytic activity">
    <reaction evidence="15 17">
        <text>ATP + H2O = ADP + phosphate + H(+)</text>
        <dbReference type="Rhea" id="RHEA:13065"/>
        <dbReference type="ChEBI" id="CHEBI:15377"/>
        <dbReference type="ChEBI" id="CHEBI:15378"/>
        <dbReference type="ChEBI" id="CHEBI:30616"/>
        <dbReference type="ChEBI" id="CHEBI:43474"/>
        <dbReference type="ChEBI" id="CHEBI:456216"/>
        <dbReference type="EC" id="5.6.2.3"/>
    </reaction>
</comment>
<dbReference type="Proteomes" id="UP000184315">
    <property type="component" value="Unassembled WGS sequence"/>
</dbReference>
<dbReference type="AlphaFoldDB" id="A0A1J1LGK6"/>
<dbReference type="SUPFAM" id="SSF48024">
    <property type="entry name" value="N-terminal domain of DnaB helicase"/>
    <property type="match status" value="1"/>
</dbReference>
<dbReference type="InterPro" id="IPR003587">
    <property type="entry name" value="Hint_dom_N"/>
</dbReference>
<dbReference type="Pfam" id="PF00772">
    <property type="entry name" value="DnaB"/>
    <property type="match status" value="1"/>
</dbReference>
<evidence type="ECO:0000256" key="3">
    <source>
        <dbReference type="ARBA" id="ARBA00022515"/>
    </source>
</evidence>
<dbReference type="NCBIfam" id="TIGR00665">
    <property type="entry name" value="DnaB"/>
    <property type="match status" value="1"/>
</dbReference>
<dbReference type="NCBIfam" id="TIGR01445">
    <property type="entry name" value="intein_Nterm"/>
    <property type="match status" value="2"/>
</dbReference>
<reference evidence="21" key="1">
    <citation type="submission" date="2015-10" db="EMBL/GenBank/DDBJ databases">
        <authorList>
            <person name="Regsiter A."/>
            <person name="william w."/>
        </authorList>
    </citation>
    <scope>NUCLEOTIDE SEQUENCE [LARGE SCALE GENOMIC DNA]</scope>
</reference>
<dbReference type="FunFam" id="1.10.860.10:FF:000001">
    <property type="entry name" value="Replicative DNA helicase"/>
    <property type="match status" value="1"/>
</dbReference>